<evidence type="ECO:0000313" key="3">
    <source>
        <dbReference type="Proteomes" id="UP000305398"/>
    </source>
</evidence>
<feature type="chain" id="PRO_5023151532" description="Macroglobulin domain-containing protein" evidence="1">
    <location>
        <begin position="35"/>
        <end position="813"/>
    </location>
</feature>
<proteinExistence type="predicted"/>
<name>A0A5B7ZVS3_9BACT</name>
<evidence type="ECO:0000256" key="1">
    <source>
        <dbReference type="SAM" id="SignalP"/>
    </source>
</evidence>
<protein>
    <recommendedName>
        <fullName evidence="4">Macroglobulin domain-containing protein</fullName>
    </recommendedName>
</protein>
<dbReference type="EMBL" id="CP040896">
    <property type="protein sequence ID" value="QDA58909.1"/>
    <property type="molecule type" value="Genomic_DNA"/>
</dbReference>
<evidence type="ECO:0008006" key="4">
    <source>
        <dbReference type="Google" id="ProtNLM"/>
    </source>
</evidence>
<keyword evidence="1" id="KW-0732">Signal</keyword>
<accession>A0A5B7ZVS3</accession>
<keyword evidence="3" id="KW-1185">Reference proteome</keyword>
<dbReference type="AlphaFoldDB" id="A0A5B7ZVS3"/>
<sequence>MICKYKTMPSHKKTTWFFKVIIFFLCGSFSFVSAFGQTDSVKNINQQFARYNRRVVQEKLFLHLDRTYYVVGDIAWFKVYATDGVSHKPLPMSKIAYVEVLDNDKHAVLQGKITLRNATGQGSFQLPISLVSGNYTVRAYTNWMKNFSPEFYYQSTITIINTQGNAGLKSGVDSVAHDAQFFPEGGNLVEDITSQIAFKIVDRFGKGVDAEGFVLDQQGKKVAQFKSLKFGLGRFAFTPSGANAGYTAVIKIANKQVLTRKLPAAYKEGCVMRLEEINSEQLKISVQAKGISSAEEVFLLGHVGSKVAVSANVRLMNNSGSYLLNKKELPEGISHFTLFNAQKKPLCERLYFKRPAQRLLITAQTDKPQYAPRDKVSLQLATTNLTMQGVPANMSLAVYRLDSLATATYPNINSYLWLTSDLKGAIESPDYYLTSTGTEADEALDNLMLTHGWSRFRWEDVLTNQAVPFENPPELNGHFVRGRVTHSATGAAALDITTYLTAPGRYIRLYNSKSKSNGQIQFELKDFYGSQELVVQTDTQRDSTYHFELFSPFSAKYASPIPAQYRLSERFRTDITQRHLAAQVQNAYYKKYSTLYRVPALDSVPFYGKPSETYKLDDYTRFKVLEEVMREYVPGVQVRIRKDGFHFMVHDDPNRTVFYDNPMVLLDGVPVFNINKIMAMDPLKIQRLDVVTSRYFHGPLVYNGLVSYSTYKGDLDGFQLDPRALVQEYEGLQLQREFYAPRYETQQEKQSRRPDFRQLLYWNPEVVSAGSGNQTLSFYTSDQPGRYQVVIQGLAANGLAGSASFTFEVKGSL</sequence>
<dbReference type="OrthoDB" id="679547at2"/>
<gene>
    <name evidence="2" type="ORF">FHG12_01795</name>
</gene>
<reference evidence="2 3" key="1">
    <citation type="submission" date="2019-06" db="EMBL/GenBank/DDBJ databases">
        <authorList>
            <person name="Srinivasan S."/>
        </authorList>
    </citation>
    <scope>NUCLEOTIDE SEQUENCE [LARGE SCALE GENOMIC DNA]</scope>
    <source>
        <strain evidence="2 3">17J68-5</strain>
    </source>
</reference>
<organism evidence="2 3">
    <name type="scientific">Hymenobacter jejuensis</name>
    <dbReference type="NCBI Taxonomy" id="2502781"/>
    <lineage>
        <taxon>Bacteria</taxon>
        <taxon>Pseudomonadati</taxon>
        <taxon>Bacteroidota</taxon>
        <taxon>Cytophagia</taxon>
        <taxon>Cytophagales</taxon>
        <taxon>Hymenobacteraceae</taxon>
        <taxon>Hymenobacter</taxon>
    </lineage>
</organism>
<feature type="signal peptide" evidence="1">
    <location>
        <begin position="1"/>
        <end position="34"/>
    </location>
</feature>
<dbReference type="Gene3D" id="2.60.40.1930">
    <property type="match status" value="1"/>
</dbReference>
<evidence type="ECO:0000313" key="2">
    <source>
        <dbReference type="EMBL" id="QDA58909.1"/>
    </source>
</evidence>
<dbReference type="KEGG" id="hyj:FHG12_01795"/>
<dbReference type="Proteomes" id="UP000305398">
    <property type="component" value="Chromosome"/>
</dbReference>